<name>A0A9P4JFB9_9PLEO</name>
<feature type="compositionally biased region" description="Acidic residues" evidence="1">
    <location>
        <begin position="241"/>
        <end position="260"/>
    </location>
</feature>
<evidence type="ECO:0000313" key="3">
    <source>
        <dbReference type="Proteomes" id="UP000799536"/>
    </source>
</evidence>
<evidence type="ECO:0000313" key="2">
    <source>
        <dbReference type="EMBL" id="KAF2196219.1"/>
    </source>
</evidence>
<comment type="caution">
    <text evidence="2">The sequence shown here is derived from an EMBL/GenBank/DDBJ whole genome shotgun (WGS) entry which is preliminary data.</text>
</comment>
<dbReference type="EMBL" id="ML994443">
    <property type="protein sequence ID" value="KAF2196219.1"/>
    <property type="molecule type" value="Genomic_DNA"/>
</dbReference>
<organism evidence="2 3">
    <name type="scientific">Delitschia confertaspora ATCC 74209</name>
    <dbReference type="NCBI Taxonomy" id="1513339"/>
    <lineage>
        <taxon>Eukaryota</taxon>
        <taxon>Fungi</taxon>
        <taxon>Dikarya</taxon>
        <taxon>Ascomycota</taxon>
        <taxon>Pezizomycotina</taxon>
        <taxon>Dothideomycetes</taxon>
        <taxon>Pleosporomycetidae</taxon>
        <taxon>Pleosporales</taxon>
        <taxon>Delitschiaceae</taxon>
        <taxon>Delitschia</taxon>
    </lineage>
</organism>
<reference evidence="2" key="1">
    <citation type="journal article" date="2020" name="Stud. Mycol.">
        <title>101 Dothideomycetes genomes: a test case for predicting lifestyles and emergence of pathogens.</title>
        <authorList>
            <person name="Haridas S."/>
            <person name="Albert R."/>
            <person name="Binder M."/>
            <person name="Bloem J."/>
            <person name="Labutti K."/>
            <person name="Salamov A."/>
            <person name="Andreopoulos B."/>
            <person name="Baker S."/>
            <person name="Barry K."/>
            <person name="Bills G."/>
            <person name="Bluhm B."/>
            <person name="Cannon C."/>
            <person name="Castanera R."/>
            <person name="Culley D."/>
            <person name="Daum C."/>
            <person name="Ezra D."/>
            <person name="Gonzalez J."/>
            <person name="Henrissat B."/>
            <person name="Kuo A."/>
            <person name="Liang C."/>
            <person name="Lipzen A."/>
            <person name="Lutzoni F."/>
            <person name="Magnuson J."/>
            <person name="Mondo S."/>
            <person name="Nolan M."/>
            <person name="Ohm R."/>
            <person name="Pangilinan J."/>
            <person name="Park H.-J."/>
            <person name="Ramirez L."/>
            <person name="Alfaro M."/>
            <person name="Sun H."/>
            <person name="Tritt A."/>
            <person name="Yoshinaga Y."/>
            <person name="Zwiers L.-H."/>
            <person name="Turgeon B."/>
            <person name="Goodwin S."/>
            <person name="Spatafora J."/>
            <person name="Crous P."/>
            <person name="Grigoriev I."/>
        </authorList>
    </citation>
    <scope>NUCLEOTIDE SEQUENCE</scope>
    <source>
        <strain evidence="2">ATCC 74209</strain>
    </source>
</reference>
<evidence type="ECO:0000256" key="1">
    <source>
        <dbReference type="SAM" id="MobiDB-lite"/>
    </source>
</evidence>
<protein>
    <submittedName>
        <fullName evidence="2">Uncharacterized protein</fullName>
    </submittedName>
</protein>
<dbReference type="AlphaFoldDB" id="A0A9P4JFB9"/>
<dbReference type="OrthoDB" id="4500473at2759"/>
<sequence length="301" mass="33244">MSRTQKTYFLLPTTDHAPSTPSSPSTILLGAIISSPHTPYQPISPPYEPLPPIHKAWKTNYTFSLQKSTSGSFGLCGAFLAQLGSPLSASAAGTASRYDDQEWCIKKLETEFIQPDATYVESSVLGVEAVKRFLEEKKRFGMPKPVYMVTGIKIARGASLGRMKKRVFGAEGEVMVDGTMIKGVPFSAGPKGSMERATKEEESFEDCSDFIFAYRLQKIFVQWRSKKVESEQVTGGQLVGLDDEVDSAEEEESDDDEDQEISMVKLEDWDFGSDYKPAQFTSAVVKDEEGEECQALLPLVT</sequence>
<feature type="region of interest" description="Disordered" evidence="1">
    <location>
        <begin position="238"/>
        <end position="261"/>
    </location>
</feature>
<accession>A0A9P4JFB9</accession>
<proteinExistence type="predicted"/>
<dbReference type="Proteomes" id="UP000799536">
    <property type="component" value="Unassembled WGS sequence"/>
</dbReference>
<gene>
    <name evidence="2" type="ORF">GQ43DRAFT_485133</name>
</gene>
<keyword evidence="3" id="KW-1185">Reference proteome</keyword>